<dbReference type="GO" id="GO:0016887">
    <property type="term" value="F:ATP hydrolysis activity"/>
    <property type="evidence" value="ECO:0007669"/>
    <property type="project" value="InterPro"/>
</dbReference>
<proteinExistence type="inferred from homology"/>
<dbReference type="InterPro" id="IPR050763">
    <property type="entry name" value="ABC_transporter_ATP-binding"/>
</dbReference>
<dbReference type="SUPFAM" id="SSF52540">
    <property type="entry name" value="P-loop containing nucleoside triphosphate hydrolases"/>
    <property type="match status" value="1"/>
</dbReference>
<evidence type="ECO:0000256" key="4">
    <source>
        <dbReference type="ARBA" id="ARBA00022741"/>
    </source>
</evidence>
<keyword evidence="5 8" id="KW-0067">ATP-binding</keyword>
<dbReference type="PROSITE" id="PS00211">
    <property type="entry name" value="ABC_TRANSPORTER_1"/>
    <property type="match status" value="1"/>
</dbReference>
<keyword evidence="4" id="KW-0547">Nucleotide-binding</keyword>
<dbReference type="PROSITE" id="PS50893">
    <property type="entry name" value="ABC_TRANSPORTER_2"/>
    <property type="match status" value="1"/>
</dbReference>
<dbReference type="PANTHER" id="PTHR42711:SF5">
    <property type="entry name" value="ABC TRANSPORTER ATP-BINDING PROTEIN NATA"/>
    <property type="match status" value="1"/>
</dbReference>
<dbReference type="Proteomes" id="UP000319263">
    <property type="component" value="Chromosome"/>
</dbReference>
<comment type="similarity">
    <text evidence="2">Belongs to the ABC transporter superfamily.</text>
</comment>
<feature type="domain" description="ABC transporter" evidence="7">
    <location>
        <begin position="11"/>
        <end position="238"/>
    </location>
</feature>
<dbReference type="KEGG" id="mik:FOE78_03355"/>
<keyword evidence="9" id="KW-1185">Reference proteome</keyword>
<dbReference type="GO" id="GO:0005886">
    <property type="term" value="C:plasma membrane"/>
    <property type="evidence" value="ECO:0007669"/>
    <property type="project" value="UniProtKB-SubCell"/>
</dbReference>
<comment type="subcellular location">
    <subcellularLocation>
        <location evidence="1">Cell membrane</location>
        <topology evidence="1">Peripheral membrane protein</topology>
    </subcellularLocation>
</comment>
<dbReference type="GO" id="GO:0046677">
    <property type="term" value="P:response to antibiotic"/>
    <property type="evidence" value="ECO:0007669"/>
    <property type="project" value="UniProtKB-KW"/>
</dbReference>
<dbReference type="InterPro" id="IPR017871">
    <property type="entry name" value="ABC_transporter-like_CS"/>
</dbReference>
<dbReference type="Pfam" id="PF00005">
    <property type="entry name" value="ABC_tran"/>
    <property type="match status" value="1"/>
</dbReference>
<evidence type="ECO:0000256" key="2">
    <source>
        <dbReference type="ARBA" id="ARBA00005417"/>
    </source>
</evidence>
<dbReference type="Gene3D" id="3.40.50.300">
    <property type="entry name" value="P-loop containing nucleotide triphosphate hydrolases"/>
    <property type="match status" value="1"/>
</dbReference>
<dbReference type="InterPro" id="IPR027417">
    <property type="entry name" value="P-loop_NTPase"/>
</dbReference>
<reference evidence="8 9" key="1">
    <citation type="submission" date="2019-07" db="EMBL/GenBank/DDBJ databases">
        <title>Microlunatus dokdonensis sp. nov. isolated from the rhizospheric soil of the wild plant Elymus tsukushiensis.</title>
        <authorList>
            <person name="Ghim S.-Y."/>
            <person name="Hwang Y.-J."/>
            <person name="Son J.-S."/>
            <person name="Shin J.-H."/>
        </authorList>
    </citation>
    <scope>NUCLEOTIDE SEQUENCE [LARGE SCALE GENOMIC DNA]</scope>
    <source>
        <strain evidence="8 9">KUDC0627</strain>
    </source>
</reference>
<dbReference type="InterPro" id="IPR003439">
    <property type="entry name" value="ABC_transporter-like_ATP-bd"/>
</dbReference>
<evidence type="ECO:0000313" key="8">
    <source>
        <dbReference type="EMBL" id="QDP95076.1"/>
    </source>
</evidence>
<sequence>MRSRVVGSPVFAARNVTVRFGRLVALDGISVTGSPGVTVLLGPNGAGKSTLVACLLGDQVPDSGEVEVLGGRPAKRGSPQRRIGWLPQDPQLPQRFRVAEMVTYAGWLKGLDWSDARTAGIAALERVDLVDRSASLVKELSGGMRRRAAIAAATVHEPEVLLLDEPMAGLDPQQRIAVRDVIARYADTATVLMCTHILQDVVAVANRVVVVDHGVVRFDGATEAFTALSGRTGDLEAAYLSLFDVRTSA</sequence>
<accession>A0A516PV62</accession>
<protein>
    <submittedName>
        <fullName evidence="8">ATP-binding cassette domain-containing protein</fullName>
    </submittedName>
</protein>
<evidence type="ECO:0000259" key="7">
    <source>
        <dbReference type="PROSITE" id="PS50893"/>
    </source>
</evidence>
<dbReference type="OrthoDB" id="9804819at2"/>
<organism evidence="8 9">
    <name type="scientific">Microlunatus elymi</name>
    <dbReference type="NCBI Taxonomy" id="2596828"/>
    <lineage>
        <taxon>Bacteria</taxon>
        <taxon>Bacillati</taxon>
        <taxon>Actinomycetota</taxon>
        <taxon>Actinomycetes</taxon>
        <taxon>Propionibacteriales</taxon>
        <taxon>Propionibacteriaceae</taxon>
        <taxon>Microlunatus</taxon>
    </lineage>
</organism>
<evidence type="ECO:0000256" key="3">
    <source>
        <dbReference type="ARBA" id="ARBA00022448"/>
    </source>
</evidence>
<evidence type="ECO:0000256" key="5">
    <source>
        <dbReference type="ARBA" id="ARBA00022840"/>
    </source>
</evidence>
<dbReference type="AlphaFoldDB" id="A0A516PV62"/>
<gene>
    <name evidence="8" type="ORF">FOE78_03355</name>
</gene>
<evidence type="ECO:0000256" key="1">
    <source>
        <dbReference type="ARBA" id="ARBA00004202"/>
    </source>
</evidence>
<evidence type="ECO:0000313" key="9">
    <source>
        <dbReference type="Proteomes" id="UP000319263"/>
    </source>
</evidence>
<dbReference type="GO" id="GO:0005524">
    <property type="term" value="F:ATP binding"/>
    <property type="evidence" value="ECO:0007669"/>
    <property type="project" value="UniProtKB-KW"/>
</dbReference>
<dbReference type="InterPro" id="IPR003593">
    <property type="entry name" value="AAA+_ATPase"/>
</dbReference>
<dbReference type="SMART" id="SM00382">
    <property type="entry name" value="AAA"/>
    <property type="match status" value="1"/>
</dbReference>
<dbReference type="PANTHER" id="PTHR42711">
    <property type="entry name" value="ABC TRANSPORTER ATP-BINDING PROTEIN"/>
    <property type="match status" value="1"/>
</dbReference>
<name>A0A516PV62_9ACTN</name>
<dbReference type="EMBL" id="CP041692">
    <property type="protein sequence ID" value="QDP95076.1"/>
    <property type="molecule type" value="Genomic_DNA"/>
</dbReference>
<keyword evidence="6" id="KW-0046">Antibiotic resistance</keyword>
<evidence type="ECO:0000256" key="6">
    <source>
        <dbReference type="ARBA" id="ARBA00023251"/>
    </source>
</evidence>
<keyword evidence="3" id="KW-0813">Transport</keyword>